<dbReference type="PANTHER" id="PTHR32208:SF85">
    <property type="entry name" value="GLYOXAL OXIDASE N-TERMINUS FAMILY PROTEIN, EXPRESSED"/>
    <property type="match status" value="1"/>
</dbReference>
<proteinExistence type="predicted"/>
<reference evidence="2" key="1">
    <citation type="submission" date="2020-07" db="EMBL/GenBank/DDBJ databases">
        <title>Genome sequence and genetic diversity analysis of an under-domesticated orphan crop, white fonio (Digitaria exilis).</title>
        <authorList>
            <person name="Bennetzen J.L."/>
            <person name="Chen S."/>
            <person name="Ma X."/>
            <person name="Wang X."/>
            <person name="Yssel A.E.J."/>
            <person name="Chaluvadi S.R."/>
            <person name="Johnson M."/>
            <person name="Gangashetty P."/>
            <person name="Hamidou F."/>
            <person name="Sanogo M.D."/>
            <person name="Zwaenepoel A."/>
            <person name="Wallace J."/>
            <person name="Van De Peer Y."/>
            <person name="Van Deynze A."/>
        </authorList>
    </citation>
    <scope>NUCLEOTIDE SEQUENCE</scope>
    <source>
        <tissue evidence="2">Leaves</tissue>
    </source>
</reference>
<name>A0A835FLK4_9POAL</name>
<dbReference type="Proteomes" id="UP000636709">
    <property type="component" value="Unassembled WGS sequence"/>
</dbReference>
<dbReference type="AlphaFoldDB" id="A0A835FLK4"/>
<evidence type="ECO:0000259" key="1">
    <source>
        <dbReference type="Pfam" id="PF07250"/>
    </source>
</evidence>
<dbReference type="Pfam" id="PF07250">
    <property type="entry name" value="Glyoxal_oxid_N"/>
    <property type="match status" value="1"/>
</dbReference>
<dbReference type="EMBL" id="JACEFO010000661">
    <property type="protein sequence ID" value="KAF8762259.1"/>
    <property type="molecule type" value="Genomic_DNA"/>
</dbReference>
<dbReference type="OrthoDB" id="786381at2759"/>
<dbReference type="Gene3D" id="2.130.10.80">
    <property type="entry name" value="Galactose oxidase/kelch, beta-propeller"/>
    <property type="match status" value="1"/>
</dbReference>
<evidence type="ECO:0000313" key="3">
    <source>
        <dbReference type="Proteomes" id="UP000636709"/>
    </source>
</evidence>
<sequence>MAVAEWVVEEVPVVTVMGDMVLLPTGDVLIMNAASMGTARWVLSPEPITTQVMYTAGVMLNARCEVTALTMIPGMYHSSAALDMYGYVLVGGSNPHVGYICIRECDIPNTNELVSIA</sequence>
<feature type="domain" description="Glyoxal oxidase N-terminal" evidence="1">
    <location>
        <begin position="4"/>
        <end position="100"/>
    </location>
</feature>
<dbReference type="PANTHER" id="PTHR32208">
    <property type="entry name" value="SECRETED PROTEIN-RELATED"/>
    <property type="match status" value="1"/>
</dbReference>
<accession>A0A835FLK4</accession>
<protein>
    <recommendedName>
        <fullName evidence="1">Glyoxal oxidase N-terminal domain-containing protein</fullName>
    </recommendedName>
</protein>
<gene>
    <name evidence="2" type="ORF">HU200_009646</name>
</gene>
<dbReference type="InterPro" id="IPR009880">
    <property type="entry name" value="Glyoxal_oxidase_N"/>
</dbReference>
<comment type="caution">
    <text evidence="2">The sequence shown here is derived from an EMBL/GenBank/DDBJ whole genome shotgun (WGS) entry which is preliminary data.</text>
</comment>
<dbReference type="InterPro" id="IPR037293">
    <property type="entry name" value="Gal_Oxidase_central_sf"/>
</dbReference>
<evidence type="ECO:0000313" key="2">
    <source>
        <dbReference type="EMBL" id="KAF8762259.1"/>
    </source>
</evidence>
<organism evidence="2 3">
    <name type="scientific">Digitaria exilis</name>
    <dbReference type="NCBI Taxonomy" id="1010633"/>
    <lineage>
        <taxon>Eukaryota</taxon>
        <taxon>Viridiplantae</taxon>
        <taxon>Streptophyta</taxon>
        <taxon>Embryophyta</taxon>
        <taxon>Tracheophyta</taxon>
        <taxon>Spermatophyta</taxon>
        <taxon>Magnoliopsida</taxon>
        <taxon>Liliopsida</taxon>
        <taxon>Poales</taxon>
        <taxon>Poaceae</taxon>
        <taxon>PACMAD clade</taxon>
        <taxon>Panicoideae</taxon>
        <taxon>Panicodae</taxon>
        <taxon>Paniceae</taxon>
        <taxon>Anthephorinae</taxon>
        <taxon>Digitaria</taxon>
    </lineage>
</organism>
<keyword evidence="3" id="KW-1185">Reference proteome</keyword>